<dbReference type="AlphaFoldDB" id="A0A4R5VSX4"/>
<dbReference type="InterPro" id="IPR025459">
    <property type="entry name" value="DUF4279"/>
</dbReference>
<comment type="caution">
    <text evidence="1">The sequence shown here is derived from an EMBL/GenBank/DDBJ whole genome shotgun (WGS) entry which is preliminary data.</text>
</comment>
<dbReference type="Pfam" id="PF14106">
    <property type="entry name" value="DUF4279"/>
    <property type="match status" value="1"/>
</dbReference>
<reference evidence="1 2" key="1">
    <citation type="submission" date="2019-03" db="EMBL/GenBank/DDBJ databases">
        <title>Bacillus niacini sp. nov. a Nicotinate-Metabolizing Mesophile Isolated from Soil.</title>
        <authorList>
            <person name="Zhang G."/>
        </authorList>
    </citation>
    <scope>NUCLEOTIDE SEQUENCE [LARGE SCALE GENOMIC DNA]</scope>
    <source>
        <strain evidence="1 2">WN066</strain>
    </source>
</reference>
<protein>
    <submittedName>
        <fullName evidence="1">DUF4279 domain-containing protein</fullName>
    </submittedName>
</protein>
<organism evidence="1 2">
    <name type="scientific">Bacillus salipaludis</name>
    <dbReference type="NCBI Taxonomy" id="2547811"/>
    <lineage>
        <taxon>Bacteria</taxon>
        <taxon>Bacillati</taxon>
        <taxon>Bacillota</taxon>
        <taxon>Bacilli</taxon>
        <taxon>Bacillales</taxon>
        <taxon>Bacillaceae</taxon>
        <taxon>Bacillus</taxon>
    </lineage>
</organism>
<dbReference type="EMBL" id="SMYO01000005">
    <property type="protein sequence ID" value="TDK61805.1"/>
    <property type="molecule type" value="Genomic_DNA"/>
</dbReference>
<sequence length="143" mass="16486">MCLGMKDSFVTGSFDFIIRGIDLSPDEITKMLNLKPSKVRKKGEIITKDIKMKDSYWNYQVKFKGYDELNQALEKFLSTLLPYKAFIREISEGFDAYIFFSLRSNLGQIGFDLQPKTLRALGDLNIRFEVNILSYGEVEDTSN</sequence>
<proteinExistence type="predicted"/>
<dbReference type="Proteomes" id="UP000295132">
    <property type="component" value="Unassembled WGS sequence"/>
</dbReference>
<evidence type="ECO:0000313" key="2">
    <source>
        <dbReference type="Proteomes" id="UP000295132"/>
    </source>
</evidence>
<evidence type="ECO:0000313" key="1">
    <source>
        <dbReference type="EMBL" id="TDK61805.1"/>
    </source>
</evidence>
<accession>A0A4R5VSX4</accession>
<gene>
    <name evidence="1" type="ORF">E2K98_13040</name>
</gene>
<name>A0A4R5VSX4_9BACI</name>